<feature type="region of interest" description="Disordered" evidence="1">
    <location>
        <begin position="71"/>
        <end position="93"/>
    </location>
</feature>
<keyword evidence="4" id="KW-1185">Reference proteome</keyword>
<proteinExistence type="predicted"/>
<dbReference type="EMBL" id="UYYG01001167">
    <property type="protein sequence ID" value="VDN58290.1"/>
    <property type="molecule type" value="Genomic_DNA"/>
</dbReference>
<dbReference type="Proteomes" id="UP000274756">
    <property type="component" value="Unassembled WGS sequence"/>
</dbReference>
<reference evidence="2 4" key="2">
    <citation type="submission" date="2018-11" db="EMBL/GenBank/DDBJ databases">
        <authorList>
            <consortium name="Pathogen Informatics"/>
        </authorList>
    </citation>
    <scope>NUCLEOTIDE SEQUENCE [LARGE SCALE GENOMIC DNA]</scope>
</reference>
<name>A0A0N4UB21_DRAME</name>
<gene>
    <name evidence="2" type="ORF">DME_LOCUS8263</name>
</gene>
<evidence type="ECO:0000256" key="1">
    <source>
        <dbReference type="SAM" id="MobiDB-lite"/>
    </source>
</evidence>
<organism evidence="3 5">
    <name type="scientific">Dracunculus medinensis</name>
    <name type="common">Guinea worm</name>
    <dbReference type="NCBI Taxonomy" id="318479"/>
    <lineage>
        <taxon>Eukaryota</taxon>
        <taxon>Metazoa</taxon>
        <taxon>Ecdysozoa</taxon>
        <taxon>Nematoda</taxon>
        <taxon>Chromadorea</taxon>
        <taxon>Rhabditida</taxon>
        <taxon>Spirurina</taxon>
        <taxon>Dracunculoidea</taxon>
        <taxon>Dracunculidae</taxon>
        <taxon>Dracunculus</taxon>
    </lineage>
</organism>
<protein>
    <submittedName>
        <fullName evidence="2 5">Uncharacterized protein</fullName>
    </submittedName>
</protein>
<dbReference type="Proteomes" id="UP000038040">
    <property type="component" value="Unplaced"/>
</dbReference>
<evidence type="ECO:0000313" key="4">
    <source>
        <dbReference type="Proteomes" id="UP000274756"/>
    </source>
</evidence>
<sequence length="93" mass="10092">MATNLLATRGAFEAMSDQFNQMTQLPTNQIDTTSSSTNNWRIGLTTPTQSSFAENMVSTSLMPLDSDSYPIMAEQTSSANNNSKNNNFESADG</sequence>
<evidence type="ECO:0000313" key="5">
    <source>
        <dbReference type="WBParaSite" id="DME_0000438001-mRNA-1"/>
    </source>
</evidence>
<accession>A0A0N4UB21</accession>
<feature type="compositionally biased region" description="Low complexity" evidence="1">
    <location>
        <begin position="77"/>
        <end position="87"/>
    </location>
</feature>
<reference evidence="5" key="1">
    <citation type="submission" date="2017-02" db="UniProtKB">
        <authorList>
            <consortium name="WormBaseParasite"/>
        </authorList>
    </citation>
    <scope>IDENTIFICATION</scope>
</reference>
<dbReference type="WBParaSite" id="DME_0000438001-mRNA-1">
    <property type="protein sequence ID" value="DME_0000438001-mRNA-1"/>
    <property type="gene ID" value="DME_0000438001"/>
</dbReference>
<evidence type="ECO:0000313" key="3">
    <source>
        <dbReference type="Proteomes" id="UP000038040"/>
    </source>
</evidence>
<evidence type="ECO:0000313" key="2">
    <source>
        <dbReference type="EMBL" id="VDN58290.1"/>
    </source>
</evidence>
<dbReference type="AlphaFoldDB" id="A0A0N4UB21"/>